<evidence type="ECO:0000313" key="1">
    <source>
        <dbReference type="EMBL" id="KIK18685.1"/>
    </source>
</evidence>
<keyword evidence="2" id="KW-1185">Reference proteome</keyword>
<evidence type="ECO:0008006" key="3">
    <source>
        <dbReference type="Google" id="ProtNLM"/>
    </source>
</evidence>
<dbReference type="STRING" id="765257.A0A0C9Y1T3"/>
<reference evidence="1 2" key="1">
    <citation type="submission" date="2014-04" db="EMBL/GenBank/DDBJ databases">
        <authorList>
            <consortium name="DOE Joint Genome Institute"/>
            <person name="Kuo A."/>
            <person name="Kohler A."/>
            <person name="Costa M.D."/>
            <person name="Nagy L.G."/>
            <person name="Floudas D."/>
            <person name="Copeland A."/>
            <person name="Barry K.W."/>
            <person name="Cichocki N."/>
            <person name="Veneault-Fourrey C."/>
            <person name="LaButti K."/>
            <person name="Lindquist E.A."/>
            <person name="Lipzen A."/>
            <person name="Lundell T."/>
            <person name="Morin E."/>
            <person name="Murat C."/>
            <person name="Sun H."/>
            <person name="Tunlid A."/>
            <person name="Henrissat B."/>
            <person name="Grigoriev I.V."/>
            <person name="Hibbett D.S."/>
            <person name="Martin F."/>
            <person name="Nordberg H.P."/>
            <person name="Cantor M.N."/>
            <person name="Hua S.X."/>
        </authorList>
    </citation>
    <scope>NUCLEOTIDE SEQUENCE [LARGE SCALE GENOMIC DNA]</scope>
    <source>
        <strain evidence="1 2">441</strain>
    </source>
</reference>
<organism evidence="1 2">
    <name type="scientific">Pisolithus microcarpus 441</name>
    <dbReference type="NCBI Taxonomy" id="765257"/>
    <lineage>
        <taxon>Eukaryota</taxon>
        <taxon>Fungi</taxon>
        <taxon>Dikarya</taxon>
        <taxon>Basidiomycota</taxon>
        <taxon>Agaricomycotina</taxon>
        <taxon>Agaricomycetes</taxon>
        <taxon>Agaricomycetidae</taxon>
        <taxon>Boletales</taxon>
        <taxon>Sclerodermatineae</taxon>
        <taxon>Pisolithaceae</taxon>
        <taxon>Pisolithus</taxon>
    </lineage>
</organism>
<proteinExistence type="predicted"/>
<dbReference type="OrthoDB" id="3269984at2759"/>
<gene>
    <name evidence="1" type="ORF">PISMIDRAFT_109019</name>
</gene>
<sequence length="207" mass="23824">MQNRYAQHIWEQVGLLTGQVGPEVKAMHLPKPGKYGGQDDLDKFDDWLGQILKYFHTFKVTGPDCDEDHILYTGLYLEGLASQWYDQEVDSPNQQVQHWTFEELICGLFKRFVHEASAQTLAYYNDLKHHVHHMVQPPDDYSFRRKFLWGLLHSIIKSIFEACSISAGHSTIEEILEEVRCMETAQKVVNMHMRTSHTGSGGKTSQG</sequence>
<accession>A0A0C9Y1T3</accession>
<dbReference type="EMBL" id="KN833799">
    <property type="protein sequence ID" value="KIK18685.1"/>
    <property type="molecule type" value="Genomic_DNA"/>
</dbReference>
<evidence type="ECO:0000313" key="2">
    <source>
        <dbReference type="Proteomes" id="UP000054018"/>
    </source>
</evidence>
<name>A0A0C9Y1T3_9AGAM</name>
<protein>
    <recommendedName>
        <fullName evidence="3">Retrotransposon gag domain-containing protein</fullName>
    </recommendedName>
</protein>
<reference evidence="2" key="2">
    <citation type="submission" date="2015-01" db="EMBL/GenBank/DDBJ databases">
        <title>Evolutionary Origins and Diversification of the Mycorrhizal Mutualists.</title>
        <authorList>
            <consortium name="DOE Joint Genome Institute"/>
            <consortium name="Mycorrhizal Genomics Consortium"/>
            <person name="Kohler A."/>
            <person name="Kuo A."/>
            <person name="Nagy L.G."/>
            <person name="Floudas D."/>
            <person name="Copeland A."/>
            <person name="Barry K.W."/>
            <person name="Cichocki N."/>
            <person name="Veneault-Fourrey C."/>
            <person name="LaButti K."/>
            <person name="Lindquist E.A."/>
            <person name="Lipzen A."/>
            <person name="Lundell T."/>
            <person name="Morin E."/>
            <person name="Murat C."/>
            <person name="Riley R."/>
            <person name="Ohm R."/>
            <person name="Sun H."/>
            <person name="Tunlid A."/>
            <person name="Henrissat B."/>
            <person name="Grigoriev I.V."/>
            <person name="Hibbett D.S."/>
            <person name="Martin F."/>
        </authorList>
    </citation>
    <scope>NUCLEOTIDE SEQUENCE [LARGE SCALE GENOMIC DNA]</scope>
    <source>
        <strain evidence="2">441</strain>
    </source>
</reference>
<dbReference type="AlphaFoldDB" id="A0A0C9Y1T3"/>
<dbReference type="HOGENOM" id="CLU_105139_0_0_1"/>
<dbReference type="Proteomes" id="UP000054018">
    <property type="component" value="Unassembled WGS sequence"/>
</dbReference>